<evidence type="ECO:0000256" key="5">
    <source>
        <dbReference type="ARBA" id="ARBA00023237"/>
    </source>
</evidence>
<reference evidence="8" key="1">
    <citation type="submission" date="2020-08" db="EMBL/GenBank/DDBJ databases">
        <title>Genomic Encyclopedia of Type Strains, Phase IV (KMG-IV): sequencing the most valuable type-strain genomes for metagenomic binning, comparative biology and taxonomic classification.</title>
        <authorList>
            <person name="Goeker M."/>
        </authorList>
    </citation>
    <scope>NUCLEOTIDE SEQUENCE [LARGE SCALE GENOMIC DNA]</scope>
    <source>
        <strain evidence="8">DSM 105720</strain>
    </source>
</reference>
<dbReference type="InterPro" id="IPR012944">
    <property type="entry name" value="SusD_RagB_dom"/>
</dbReference>
<keyword evidence="3" id="KW-0732">Signal</keyword>
<dbReference type="Pfam" id="PF07980">
    <property type="entry name" value="SusD_RagB"/>
    <property type="match status" value="1"/>
</dbReference>
<evidence type="ECO:0000259" key="6">
    <source>
        <dbReference type="Pfam" id="PF07980"/>
    </source>
</evidence>
<dbReference type="RefSeq" id="WP_044159659.1">
    <property type="nucleotide sequence ID" value="NZ_JACIER010000001.1"/>
</dbReference>
<dbReference type="GO" id="GO:0009279">
    <property type="term" value="C:cell outer membrane"/>
    <property type="evidence" value="ECO:0007669"/>
    <property type="project" value="UniProtKB-SubCell"/>
</dbReference>
<evidence type="ECO:0000313" key="8">
    <source>
        <dbReference type="EMBL" id="MBB4042529.1"/>
    </source>
</evidence>
<protein>
    <recommendedName>
        <fullName evidence="10">RagB/SusD family nutrient uptake outer membrane protein</fullName>
    </recommendedName>
</protein>
<accession>A0A840CVC9</accession>
<dbReference type="SUPFAM" id="SSF48452">
    <property type="entry name" value="TPR-like"/>
    <property type="match status" value="1"/>
</dbReference>
<dbReference type="EMBL" id="JACIER010000001">
    <property type="protein sequence ID" value="MBB4042529.1"/>
    <property type="molecule type" value="Genomic_DNA"/>
</dbReference>
<evidence type="ECO:0000256" key="2">
    <source>
        <dbReference type="ARBA" id="ARBA00006275"/>
    </source>
</evidence>
<evidence type="ECO:0008006" key="10">
    <source>
        <dbReference type="Google" id="ProtNLM"/>
    </source>
</evidence>
<keyword evidence="9" id="KW-1185">Reference proteome</keyword>
<evidence type="ECO:0000256" key="4">
    <source>
        <dbReference type="ARBA" id="ARBA00023136"/>
    </source>
</evidence>
<comment type="caution">
    <text evidence="8">The sequence shown here is derived from an EMBL/GenBank/DDBJ whole genome shotgun (WGS) entry which is preliminary data.</text>
</comment>
<evidence type="ECO:0000259" key="7">
    <source>
        <dbReference type="Pfam" id="PF14322"/>
    </source>
</evidence>
<gene>
    <name evidence="8" type="ORF">GGR06_000288</name>
</gene>
<feature type="domain" description="RagB/SusD" evidence="6">
    <location>
        <begin position="326"/>
        <end position="640"/>
    </location>
</feature>
<evidence type="ECO:0000256" key="1">
    <source>
        <dbReference type="ARBA" id="ARBA00004442"/>
    </source>
</evidence>
<proteinExistence type="inferred from homology"/>
<dbReference type="InterPro" id="IPR011990">
    <property type="entry name" value="TPR-like_helical_dom_sf"/>
</dbReference>
<keyword evidence="4" id="KW-0472">Membrane</keyword>
<sequence length="644" mass="72946">MKNILKIGILTLSLLGLSSCNDFFDSIPGQSYDMTETFSNRSKTMDFLNNTYSYVSNENSERYLIPGNQGSPWTGGTIEADFTWSWHITNEWTTGKTYASSGWINYFFIEYYKGIAKASTFIQNVDQCKEASEGERTVWKAQARALRAIYYFMIFRSYGPAILLGEEPLSVETPLADLLKERSSVDEYIAYIVEELDRAAQDLPTKYNGTNLGRIDRGTCKAMKATALLYAASPLFNCNPDYADIKNADGKQLFPQDKSQEQAKWEAARSAYKDFFDEFVDKGVYKLYTTAGTGGVDYYESFRRATCGMNYDDTNLEQIFVRVVDEGNDNYELVPYHAGEASDLKGGMGLGATQEIVDLFFTDKGYRIEDTESGYKEYTGVPTADFYGATADYTNPNSSIVCFEKNTNKTLKQWANRDPRFYVSITFNGSRWLRPRSDGSWITTELNKGGNSGIDKASWDSPYTGYGVRKRAPINGTWSGKHVSILLRLADVYLGYAETLSACGEYDKALGLVNNIRERVGLMPYGSGTGQIACPANRTDVDKRVRRERLVELAFERKHFFDVRRWKVADMSIGDGWIYPTYHKGGEGGEIHGMNNNANLPQFFEKVATELRIFEKKHYLFPIPDQDIRRNPKMVQNYGWSSVD</sequence>
<dbReference type="Gene3D" id="1.25.40.390">
    <property type="match status" value="1"/>
</dbReference>
<dbReference type="Proteomes" id="UP000560658">
    <property type="component" value="Unassembled WGS sequence"/>
</dbReference>
<comment type="subcellular location">
    <subcellularLocation>
        <location evidence="1">Cell outer membrane</location>
    </subcellularLocation>
</comment>
<dbReference type="Pfam" id="PF14322">
    <property type="entry name" value="SusD-like_3"/>
    <property type="match status" value="1"/>
</dbReference>
<name>A0A840CVC9_9BACE</name>
<evidence type="ECO:0000313" key="9">
    <source>
        <dbReference type="Proteomes" id="UP000560658"/>
    </source>
</evidence>
<evidence type="ECO:0000256" key="3">
    <source>
        <dbReference type="ARBA" id="ARBA00022729"/>
    </source>
</evidence>
<keyword evidence="5" id="KW-0998">Cell outer membrane</keyword>
<comment type="similarity">
    <text evidence="2">Belongs to the SusD family.</text>
</comment>
<feature type="domain" description="SusD-like N-terminal" evidence="7">
    <location>
        <begin position="77"/>
        <end position="210"/>
    </location>
</feature>
<dbReference type="InterPro" id="IPR033985">
    <property type="entry name" value="SusD-like_N"/>
</dbReference>
<dbReference type="AlphaFoldDB" id="A0A840CVC9"/>
<organism evidence="8 9">
    <name type="scientific">Bacteroides reticulotermitis</name>
    <dbReference type="NCBI Taxonomy" id="1133319"/>
    <lineage>
        <taxon>Bacteria</taxon>
        <taxon>Pseudomonadati</taxon>
        <taxon>Bacteroidota</taxon>
        <taxon>Bacteroidia</taxon>
        <taxon>Bacteroidales</taxon>
        <taxon>Bacteroidaceae</taxon>
        <taxon>Bacteroides</taxon>
    </lineage>
</organism>
<dbReference type="PROSITE" id="PS51257">
    <property type="entry name" value="PROKAR_LIPOPROTEIN"/>
    <property type="match status" value="1"/>
</dbReference>